<keyword evidence="3" id="KW-0813">Transport</keyword>
<keyword evidence="3" id="KW-0407">Ion channel</keyword>
<evidence type="ECO:0000259" key="2">
    <source>
        <dbReference type="Pfam" id="PF07885"/>
    </source>
</evidence>
<dbReference type="GO" id="GO:0034220">
    <property type="term" value="P:monoatomic ion transmembrane transport"/>
    <property type="evidence" value="ECO:0007669"/>
    <property type="project" value="UniProtKB-KW"/>
</dbReference>
<evidence type="ECO:0000256" key="1">
    <source>
        <dbReference type="SAM" id="Phobius"/>
    </source>
</evidence>
<feature type="domain" description="Potassium channel" evidence="2">
    <location>
        <begin position="67"/>
        <end position="134"/>
    </location>
</feature>
<sequence>MLAKQFILGTSMILGNVVFHVGMLLLLVKQLRRHEPDPDHPRSLARMFFYLTYAVLIIICIHIAEAASWALVYYAFGEFSDFPSSLYFSMVTATTLGYGDMTLSESKRLLSTFEAVGGLILFSTSTAFLIELMRRIFDDPSKAEA</sequence>
<keyword evidence="4" id="KW-1185">Reference proteome</keyword>
<name>A0A8A4TJF1_SULCO</name>
<keyword evidence="1" id="KW-0472">Membrane</keyword>
<proteinExistence type="predicted"/>
<dbReference type="AlphaFoldDB" id="A0A8A4TJF1"/>
<protein>
    <submittedName>
        <fullName evidence="3">Two pore domain potassium channel family protein</fullName>
    </submittedName>
</protein>
<dbReference type="RefSeq" id="WP_237378620.1">
    <property type="nucleotide sequence ID" value="NZ_CP071793.1"/>
</dbReference>
<keyword evidence="3" id="KW-0406">Ion transport</keyword>
<dbReference type="EMBL" id="CP071793">
    <property type="protein sequence ID" value="QTD48971.1"/>
    <property type="molecule type" value="Genomic_DNA"/>
</dbReference>
<evidence type="ECO:0000313" key="3">
    <source>
        <dbReference type="EMBL" id="QTD48971.1"/>
    </source>
</evidence>
<keyword evidence="1" id="KW-1133">Transmembrane helix</keyword>
<keyword evidence="1" id="KW-0812">Transmembrane</keyword>
<dbReference type="SUPFAM" id="SSF81324">
    <property type="entry name" value="Voltage-gated potassium channels"/>
    <property type="match status" value="1"/>
</dbReference>
<dbReference type="InterPro" id="IPR013099">
    <property type="entry name" value="K_chnl_dom"/>
</dbReference>
<feature type="transmembrane region" description="Helical" evidence="1">
    <location>
        <begin position="6"/>
        <end position="28"/>
    </location>
</feature>
<reference evidence="3" key="1">
    <citation type="submission" date="2021-03" db="EMBL/GenBank/DDBJ databases">
        <title>Acanthopleuribacteraceae sp. M133.</title>
        <authorList>
            <person name="Wang G."/>
        </authorList>
    </citation>
    <scope>NUCLEOTIDE SEQUENCE</scope>
    <source>
        <strain evidence="3">M133</strain>
    </source>
</reference>
<evidence type="ECO:0000313" key="4">
    <source>
        <dbReference type="Proteomes" id="UP000663929"/>
    </source>
</evidence>
<feature type="transmembrane region" description="Helical" evidence="1">
    <location>
        <begin position="109"/>
        <end position="130"/>
    </location>
</feature>
<dbReference type="KEGG" id="scor:J3U87_25585"/>
<feature type="transmembrane region" description="Helical" evidence="1">
    <location>
        <begin position="48"/>
        <end position="76"/>
    </location>
</feature>
<gene>
    <name evidence="3" type="ORF">J3U87_25585</name>
</gene>
<dbReference type="Pfam" id="PF07885">
    <property type="entry name" value="Ion_trans_2"/>
    <property type="match status" value="1"/>
</dbReference>
<dbReference type="Gene3D" id="1.10.287.70">
    <property type="match status" value="1"/>
</dbReference>
<accession>A0A8A4TJF1</accession>
<dbReference type="Proteomes" id="UP000663929">
    <property type="component" value="Chromosome"/>
</dbReference>
<organism evidence="3 4">
    <name type="scientific">Sulfidibacter corallicola</name>
    <dbReference type="NCBI Taxonomy" id="2818388"/>
    <lineage>
        <taxon>Bacteria</taxon>
        <taxon>Pseudomonadati</taxon>
        <taxon>Acidobacteriota</taxon>
        <taxon>Holophagae</taxon>
        <taxon>Acanthopleuribacterales</taxon>
        <taxon>Acanthopleuribacteraceae</taxon>
        <taxon>Sulfidibacter</taxon>
    </lineage>
</organism>